<dbReference type="InterPro" id="IPR047216">
    <property type="entry name" value="Endonuclease_DUF559_bact"/>
</dbReference>
<evidence type="ECO:0000313" key="2">
    <source>
        <dbReference type="EMBL" id="QDQ74390.1"/>
    </source>
</evidence>
<accession>A0A516V795</accession>
<dbReference type="InterPro" id="IPR011335">
    <property type="entry name" value="Restrct_endonuc-II-like"/>
</dbReference>
<keyword evidence="3" id="KW-1185">Reference proteome</keyword>
<dbReference type="Pfam" id="PF04480">
    <property type="entry name" value="DUF559"/>
    <property type="match status" value="1"/>
</dbReference>
<dbReference type="PANTHER" id="PTHR38590:SF1">
    <property type="entry name" value="BLL0828 PROTEIN"/>
    <property type="match status" value="1"/>
</dbReference>
<dbReference type="EMBL" id="CP041742">
    <property type="protein sequence ID" value="QDQ74390.1"/>
    <property type="molecule type" value="Genomic_DNA"/>
</dbReference>
<reference evidence="2 3" key="1">
    <citation type="submission" date="2019-07" db="EMBL/GenBank/DDBJ databases">
        <title>Lysobacter weifangensis sp. nov., isolated from bensulfuron-methyl contaminated farmland soil.</title>
        <authorList>
            <person name="Zhao H."/>
        </authorList>
    </citation>
    <scope>NUCLEOTIDE SEQUENCE [LARGE SCALE GENOMIC DNA]</scope>
    <source>
        <strain evidence="2 3">CC-Bw-6</strain>
    </source>
</reference>
<feature type="domain" description="DUF559" evidence="1">
    <location>
        <begin position="9"/>
        <end position="111"/>
    </location>
</feature>
<dbReference type="AlphaFoldDB" id="A0A516V795"/>
<evidence type="ECO:0000259" key="1">
    <source>
        <dbReference type="Pfam" id="PF04480"/>
    </source>
</evidence>
<dbReference type="PANTHER" id="PTHR38590">
    <property type="entry name" value="BLL0828 PROTEIN"/>
    <property type="match status" value="1"/>
</dbReference>
<evidence type="ECO:0000313" key="3">
    <source>
        <dbReference type="Proteomes" id="UP000315891"/>
    </source>
</evidence>
<dbReference type="OrthoDB" id="9798754at2"/>
<keyword evidence="2" id="KW-0540">Nuclease</keyword>
<dbReference type="RefSeq" id="WP_143879899.1">
    <property type="nucleotide sequence ID" value="NZ_BAABLZ010000001.1"/>
</dbReference>
<dbReference type="GO" id="GO:0004519">
    <property type="term" value="F:endonuclease activity"/>
    <property type="evidence" value="ECO:0007669"/>
    <property type="project" value="UniProtKB-KW"/>
</dbReference>
<keyword evidence="2" id="KW-0378">Hydrolase</keyword>
<dbReference type="Gene3D" id="3.40.960.10">
    <property type="entry name" value="VSR Endonuclease"/>
    <property type="match status" value="1"/>
</dbReference>
<proteinExistence type="predicted"/>
<gene>
    <name evidence="2" type="ORF">FNZ56_11130</name>
</gene>
<dbReference type="SUPFAM" id="SSF52980">
    <property type="entry name" value="Restriction endonuclease-like"/>
    <property type="match status" value="1"/>
</dbReference>
<name>A0A516V795_9GAMM</name>
<dbReference type="CDD" id="cd01038">
    <property type="entry name" value="Endonuclease_DUF559"/>
    <property type="match status" value="1"/>
</dbReference>
<sequence length="123" mass="14056">MDKRLNIGAARMLRRSMTDAEHALWRILRGRQLEGFKFRRQHSIGRFVVDFVCLEHKLVVEVDGGHHAEQVDADAERTAYLEGRGFRVVRFWNNEVLTEMDGVAMRLLATLTPTPLPQAGEGL</sequence>
<organism evidence="2 3">
    <name type="scientific">Pseudoluteimonas lycopersici</name>
    <dbReference type="NCBI Taxonomy" id="1324796"/>
    <lineage>
        <taxon>Bacteria</taxon>
        <taxon>Pseudomonadati</taxon>
        <taxon>Pseudomonadota</taxon>
        <taxon>Gammaproteobacteria</taxon>
        <taxon>Lysobacterales</taxon>
        <taxon>Lysobacteraceae</taxon>
        <taxon>Pseudoluteimonas</taxon>
    </lineage>
</organism>
<keyword evidence="2" id="KW-0255">Endonuclease</keyword>
<dbReference type="Proteomes" id="UP000315891">
    <property type="component" value="Chromosome"/>
</dbReference>
<protein>
    <submittedName>
        <fullName evidence="2">Endonuclease domain-containing protein</fullName>
    </submittedName>
</protein>
<dbReference type="InterPro" id="IPR007569">
    <property type="entry name" value="DUF559"/>
</dbReference>